<feature type="transmembrane region" description="Helical" evidence="1">
    <location>
        <begin position="74"/>
        <end position="95"/>
    </location>
</feature>
<keyword evidence="1" id="KW-1133">Transmembrane helix</keyword>
<evidence type="ECO:0000313" key="3">
    <source>
        <dbReference type="Proteomes" id="UP000183940"/>
    </source>
</evidence>
<accession>A0A1L9QNL0</accession>
<protein>
    <submittedName>
        <fullName evidence="2">Uncharacterized protein</fullName>
    </submittedName>
</protein>
<sequence length="335" mass="38153">MPSSSPPESGNEPSILRGFASLIGLLGPSLFFTGWIYRWVYFFQFHLELTTLDFSIESFFIVPIQVILGDTSAIIRAVIAIMLMVAAIHVTLWFISGLKNIEQWDKISQIFSAHLFKTFAKLSDRVPSFPYSPDPSAINAYSLPEEQSELYHKTVKVLSKIFQALNQLFRSLIHFNPLTFDAVKVLRSLVDETVIVAWVLIILFHLARTQAIQDAQRDMGINSTLPVVTFIVPDEQIPLGRQLDDPANNNLPIEGFRFFGDKEAFKHFINREDTLVYNPEKPTRVWRLLLERDGWIYLLPTTPGKEEIAKSPRVVAIQKSIYGNQLMILSPTVEE</sequence>
<proteinExistence type="predicted"/>
<dbReference type="AlphaFoldDB" id="A0A1L9QNL0"/>
<comment type="caution">
    <text evidence="2">The sequence shown here is derived from an EMBL/GenBank/DDBJ whole genome shotgun (WGS) entry which is preliminary data.</text>
</comment>
<organism evidence="2 3">
    <name type="scientific">Roseofilum reptotaenium AO1-A</name>
    <dbReference type="NCBI Taxonomy" id="1925591"/>
    <lineage>
        <taxon>Bacteria</taxon>
        <taxon>Bacillati</taxon>
        <taxon>Cyanobacteriota</taxon>
        <taxon>Cyanophyceae</taxon>
        <taxon>Desertifilales</taxon>
        <taxon>Desertifilaceae</taxon>
        <taxon>Roseofilum</taxon>
    </lineage>
</organism>
<dbReference type="Proteomes" id="UP000183940">
    <property type="component" value="Unassembled WGS sequence"/>
</dbReference>
<keyword evidence="1" id="KW-0812">Transmembrane</keyword>
<dbReference type="EMBL" id="MLAW01000035">
    <property type="protein sequence ID" value="OJJ24239.1"/>
    <property type="molecule type" value="Genomic_DNA"/>
</dbReference>
<dbReference type="STRING" id="1925591.BI308_17905"/>
<feature type="transmembrane region" description="Helical" evidence="1">
    <location>
        <begin position="15"/>
        <end position="37"/>
    </location>
</feature>
<evidence type="ECO:0000256" key="1">
    <source>
        <dbReference type="SAM" id="Phobius"/>
    </source>
</evidence>
<feature type="transmembrane region" description="Helical" evidence="1">
    <location>
        <begin position="189"/>
        <end position="207"/>
    </location>
</feature>
<keyword evidence="1" id="KW-0472">Membrane</keyword>
<reference evidence="2" key="1">
    <citation type="submission" date="2016-10" db="EMBL/GenBank/DDBJ databases">
        <title>CRISPR-Cas defence system in Roseofilum reptotaenium: evidence of a bacteriophage-cyanobacterium arms race in the coral black band disease.</title>
        <authorList>
            <person name="Buerger P."/>
            <person name="Wood-Charlson E.M."/>
            <person name="Weynberg K.D."/>
            <person name="Willis B."/>
            <person name="Van Oppen M.J."/>
        </authorList>
    </citation>
    <scope>NUCLEOTIDE SEQUENCE [LARGE SCALE GENOMIC DNA]</scope>
    <source>
        <strain evidence="2">AO1-A</strain>
    </source>
</reference>
<gene>
    <name evidence="2" type="ORF">BI308_17905</name>
</gene>
<evidence type="ECO:0000313" key="2">
    <source>
        <dbReference type="EMBL" id="OJJ24239.1"/>
    </source>
</evidence>
<keyword evidence="3" id="KW-1185">Reference proteome</keyword>
<name>A0A1L9QNL0_9CYAN</name>